<dbReference type="InterPro" id="IPR000119">
    <property type="entry name" value="Hist_DNA-bd"/>
</dbReference>
<name>A0ABX5LI31_9BACT</name>
<sequence>MANVTKQDLIHRVTSSTGFVKSKVRVVVEQLLDLVGESLSEGNSIEIRGFGTFVNKERKSRPARNPKTGETVLLQSRLMPTFKFSAELKSAIAASEAIQQANENRSATQKIEAL</sequence>
<dbReference type="PANTHER" id="PTHR33175:SF2">
    <property type="entry name" value="INTEGRATION HOST FACTOR SUBUNIT ALPHA"/>
    <property type="match status" value="1"/>
</dbReference>
<dbReference type="RefSeq" id="WP_106198502.1">
    <property type="nucleotide sequence ID" value="NZ_JAXEIU010000039.1"/>
</dbReference>
<proteinExistence type="inferred from homology"/>
<dbReference type="PANTHER" id="PTHR33175">
    <property type="entry name" value="DNA-BINDING PROTEIN HU"/>
    <property type="match status" value="1"/>
</dbReference>
<dbReference type="CDD" id="cd13836">
    <property type="entry name" value="IHF_B"/>
    <property type="match status" value="1"/>
</dbReference>
<dbReference type="InterPro" id="IPR020816">
    <property type="entry name" value="Histone-like_DNA-bd_CS"/>
</dbReference>
<dbReference type="SMART" id="SM00411">
    <property type="entry name" value="BHL"/>
    <property type="match status" value="1"/>
</dbReference>
<comment type="caution">
    <text evidence="4">The sequence shown here is derived from an EMBL/GenBank/DDBJ whole genome shotgun (WGS) entry which is preliminary data.</text>
</comment>
<evidence type="ECO:0000256" key="1">
    <source>
        <dbReference type="ARBA" id="ARBA00010529"/>
    </source>
</evidence>
<evidence type="ECO:0000313" key="5">
    <source>
        <dbReference type="Proteomes" id="UP000245523"/>
    </source>
</evidence>
<dbReference type="SUPFAM" id="SSF47729">
    <property type="entry name" value="IHF-like DNA-binding proteins"/>
    <property type="match status" value="1"/>
</dbReference>
<dbReference type="GO" id="GO:0003677">
    <property type="term" value="F:DNA binding"/>
    <property type="evidence" value="ECO:0007669"/>
    <property type="project" value="UniProtKB-KW"/>
</dbReference>
<evidence type="ECO:0000256" key="3">
    <source>
        <dbReference type="RuleBase" id="RU003939"/>
    </source>
</evidence>
<dbReference type="EMBL" id="QGHD01000032">
    <property type="protein sequence ID" value="PWK93113.1"/>
    <property type="molecule type" value="Genomic_DNA"/>
</dbReference>
<keyword evidence="5" id="KW-1185">Reference proteome</keyword>
<reference evidence="4 5" key="1">
    <citation type="submission" date="2018-05" db="EMBL/GenBank/DDBJ databases">
        <title>Animal gut microbial communities from fecal samples from Wisconsin, USA.</title>
        <authorList>
            <person name="Neumann A."/>
        </authorList>
    </citation>
    <scope>NUCLEOTIDE SEQUENCE [LARGE SCALE GENOMIC DNA]</scope>
    <source>
        <strain evidence="4 5">UWS4</strain>
    </source>
</reference>
<dbReference type="Pfam" id="PF00216">
    <property type="entry name" value="Bac_DNA_binding"/>
    <property type="match status" value="1"/>
</dbReference>
<evidence type="ECO:0000256" key="2">
    <source>
        <dbReference type="ARBA" id="ARBA00023125"/>
    </source>
</evidence>
<organism evidence="4 5">
    <name type="scientific">Hallerella porci</name>
    <dbReference type="NCBI Taxonomy" id="1945871"/>
    <lineage>
        <taxon>Bacteria</taxon>
        <taxon>Pseudomonadati</taxon>
        <taxon>Fibrobacterota</taxon>
        <taxon>Fibrobacteria</taxon>
        <taxon>Fibrobacterales</taxon>
        <taxon>Fibrobacteraceae</taxon>
        <taxon>Hallerella</taxon>
    </lineage>
</organism>
<accession>A0ABX5LI31</accession>
<protein>
    <submittedName>
        <fullName evidence="4">DNA-binding protein HU-beta/integration host factor subunit beta</fullName>
    </submittedName>
</protein>
<keyword evidence="2 4" id="KW-0238">DNA-binding</keyword>
<evidence type="ECO:0000313" key="4">
    <source>
        <dbReference type="EMBL" id="PWK93113.1"/>
    </source>
</evidence>
<comment type="similarity">
    <text evidence="1 3">Belongs to the bacterial histone-like protein family.</text>
</comment>
<dbReference type="InterPro" id="IPR010992">
    <property type="entry name" value="IHF-like_DNA-bd_dom_sf"/>
</dbReference>
<dbReference type="Gene3D" id="4.10.520.10">
    <property type="entry name" value="IHF-like DNA-binding proteins"/>
    <property type="match status" value="1"/>
</dbReference>
<gene>
    <name evidence="4" type="ORF">B0H50_13212</name>
</gene>
<dbReference type="PROSITE" id="PS00045">
    <property type="entry name" value="HISTONE_LIKE"/>
    <property type="match status" value="1"/>
</dbReference>
<dbReference type="PRINTS" id="PR01727">
    <property type="entry name" value="DNABINDINGHU"/>
</dbReference>
<dbReference type="Proteomes" id="UP000245523">
    <property type="component" value="Unassembled WGS sequence"/>
</dbReference>